<gene>
    <name evidence="1" type="ORF">GMA12_16540</name>
</gene>
<protein>
    <recommendedName>
        <fullName evidence="3">DUF4287 domain-containing protein</fullName>
    </recommendedName>
</protein>
<organism evidence="1 2">
    <name type="scientific">Kocuria sediminis</name>
    <dbReference type="NCBI Taxonomy" id="1038857"/>
    <lineage>
        <taxon>Bacteria</taxon>
        <taxon>Bacillati</taxon>
        <taxon>Actinomycetota</taxon>
        <taxon>Actinomycetes</taxon>
        <taxon>Micrococcales</taxon>
        <taxon>Micrococcaceae</taxon>
        <taxon>Kocuria</taxon>
    </lineage>
</organism>
<comment type="caution">
    <text evidence="1">The sequence shown here is derived from an EMBL/GenBank/DDBJ whole genome shotgun (WGS) entry which is preliminary data.</text>
</comment>
<evidence type="ECO:0000313" key="1">
    <source>
        <dbReference type="EMBL" id="MUN64728.1"/>
    </source>
</evidence>
<keyword evidence="2" id="KW-1185">Reference proteome</keyword>
<evidence type="ECO:0000313" key="2">
    <source>
        <dbReference type="Proteomes" id="UP000436989"/>
    </source>
</evidence>
<proteinExistence type="predicted"/>
<accession>A0A6N8GP94</accession>
<name>A0A6N8GP94_9MICC</name>
<dbReference type="AlphaFoldDB" id="A0A6N8GP94"/>
<dbReference type="RefSeq" id="WP_156270600.1">
    <property type="nucleotide sequence ID" value="NZ_WOGU01000018.1"/>
</dbReference>
<sequence length="182" mass="19906">MSTRGTSTRGITEATGTPWETWTARLDAHGARRMSHGRIAQYLAEQLDGVVENPGWWAQQITVAYEQHTGARRPGQAGDGSWAVSAGRTVPGTPDEVLARWDALMGAAPEVAGVAPEGRPGTSATETWRYWRMRLVDGSRVAVHIRAKDAGRCTVGVSHSGLASPEDVEHRRAFWKERLHEL</sequence>
<dbReference type="Proteomes" id="UP000436989">
    <property type="component" value="Unassembled WGS sequence"/>
</dbReference>
<dbReference type="EMBL" id="WOGU01000018">
    <property type="protein sequence ID" value="MUN64728.1"/>
    <property type="molecule type" value="Genomic_DNA"/>
</dbReference>
<reference evidence="1 2" key="1">
    <citation type="submission" date="2019-12" db="EMBL/GenBank/DDBJ databases">
        <authorList>
            <person name="Shi Y."/>
        </authorList>
    </citation>
    <scope>NUCLEOTIDE SEQUENCE [LARGE SCALE GENOMIC DNA]</scope>
    <source>
        <strain evidence="1 2">JCM 17929</strain>
    </source>
</reference>
<evidence type="ECO:0008006" key="3">
    <source>
        <dbReference type="Google" id="ProtNLM"/>
    </source>
</evidence>